<protein>
    <submittedName>
        <fullName evidence="2">Uncharacterized protein</fullName>
    </submittedName>
</protein>
<feature type="compositionally biased region" description="Pro residues" evidence="1">
    <location>
        <begin position="324"/>
        <end position="333"/>
    </location>
</feature>
<comment type="caution">
    <text evidence="2">The sequence shown here is derived from an EMBL/GenBank/DDBJ whole genome shotgun (WGS) entry which is preliminary data.</text>
</comment>
<reference evidence="2 3" key="1">
    <citation type="submission" date="2018-11" db="EMBL/GenBank/DDBJ databases">
        <title>Genome assembly of Steccherinum ochraceum LE-BIN_3174, the white-rot fungus of the Steccherinaceae family (The Residual Polyporoid clade, Polyporales, Basidiomycota).</title>
        <authorList>
            <person name="Fedorova T.V."/>
            <person name="Glazunova O.A."/>
            <person name="Landesman E.O."/>
            <person name="Moiseenko K.V."/>
            <person name="Psurtseva N.V."/>
            <person name="Savinova O.S."/>
            <person name="Shakhova N.V."/>
            <person name="Tyazhelova T.V."/>
            <person name="Vasina D.V."/>
        </authorList>
    </citation>
    <scope>NUCLEOTIDE SEQUENCE [LARGE SCALE GENOMIC DNA]</scope>
    <source>
        <strain evidence="2 3">LE-BIN_3174</strain>
    </source>
</reference>
<organism evidence="2 3">
    <name type="scientific">Steccherinum ochraceum</name>
    <dbReference type="NCBI Taxonomy" id="92696"/>
    <lineage>
        <taxon>Eukaryota</taxon>
        <taxon>Fungi</taxon>
        <taxon>Dikarya</taxon>
        <taxon>Basidiomycota</taxon>
        <taxon>Agaricomycotina</taxon>
        <taxon>Agaricomycetes</taxon>
        <taxon>Polyporales</taxon>
        <taxon>Steccherinaceae</taxon>
        <taxon>Steccherinum</taxon>
    </lineage>
</organism>
<evidence type="ECO:0000313" key="2">
    <source>
        <dbReference type="EMBL" id="TCD60894.1"/>
    </source>
</evidence>
<feature type="region of interest" description="Disordered" evidence="1">
    <location>
        <begin position="466"/>
        <end position="487"/>
    </location>
</feature>
<dbReference type="AlphaFoldDB" id="A0A4R0REN1"/>
<sequence>MDAFAVVEHPELSEYAQATDYKNCKGRFIWRRQGKIFSSPNASWISATPPVGAPEDTNQRLRISDMLQRRWYHPRYPHIPFTDPLPFLPGPHLDCLELTSLTVPIRQIGSGPARRFALELDTLKRWVDVENYLNVSLRVLLHGTSQPLDWWPFSRPSFFRYNRSAKTAEEVTTNVMEAKNAFLVLLGAVSYAAALCSHNRAHVKQQWYMKLSNCAALPQSWIDSLERSYIARWDEETTRARLGAFIAHPESPDTTDAALWWRRGIPFWICYARLPISLSVADPVIRNCAPSEQAIRERYRSTLPLTTTYVAAPSYTNRSSPPTNVYPPSPPDPNENWDGRPFPPLHSGSGQRDHEDWRGYFLRRQSKRDNWIRCEREGQREERLKREQWAEGYPLPSKKGPKVWVWDEDVHTGVWVRQPISWKSARNKWTSWPVQWKLFDSVAQCWDICPPKGGLQYELVEEYSYSDDELSPPPSPPQAGDNHLPDPPDYVQIPVLDEGAPIGTELVAHAQELLDAEAEESVSPASWESYELSVTSTETWASLRFGFFPATSDPHPEEELLTLHLAKLAIGAEHSSQDMPDGLQRFISLPVLRPSHFPALYSFVIMWDLDPSIPEQYLGNRLPEDFRYATRNELISSEGGEKVYWLESDADASRDSAEPMLVLRSANSMVQWMRHYACDRVLKREFATFCCHNGIPFRLWATRDNPHCEPPLKAPPNTLPLRPSDSEWSVSEYGNYAKRRDEFLAHRGHLALRAGGIIWRLSLDNISFEDTFVMPSQDAAVQCRSRKDVWIETQPGQVQHKSWWPKGNTFFNSGLWMGYWTVDCEHFYQERLRQIRNPDPQHPVKLLNATEWRGYMRRFKSTVGNFKTFHEEYADFFIDRQNGPSRPKV</sequence>
<name>A0A4R0REN1_9APHY</name>
<keyword evidence="3" id="KW-1185">Reference proteome</keyword>
<dbReference type="STRING" id="92696.A0A4R0REN1"/>
<evidence type="ECO:0000313" key="3">
    <source>
        <dbReference type="Proteomes" id="UP000292702"/>
    </source>
</evidence>
<dbReference type="Proteomes" id="UP000292702">
    <property type="component" value="Unassembled WGS sequence"/>
</dbReference>
<dbReference type="EMBL" id="RWJN01000529">
    <property type="protein sequence ID" value="TCD60894.1"/>
    <property type="molecule type" value="Genomic_DNA"/>
</dbReference>
<gene>
    <name evidence="2" type="ORF">EIP91_009320</name>
</gene>
<proteinExistence type="predicted"/>
<evidence type="ECO:0000256" key="1">
    <source>
        <dbReference type="SAM" id="MobiDB-lite"/>
    </source>
</evidence>
<dbReference type="OrthoDB" id="2658589at2759"/>
<feature type="region of interest" description="Disordered" evidence="1">
    <location>
        <begin position="313"/>
        <end position="353"/>
    </location>
</feature>
<accession>A0A4R0REN1</accession>